<dbReference type="CDD" id="cd06261">
    <property type="entry name" value="TM_PBP2"/>
    <property type="match status" value="1"/>
</dbReference>
<dbReference type="OrthoDB" id="9812701at2"/>
<evidence type="ECO:0000256" key="5">
    <source>
        <dbReference type="ARBA" id="ARBA00022989"/>
    </source>
</evidence>
<dbReference type="PANTHER" id="PTHR43386:SF6">
    <property type="entry name" value="ABC TRANSPORTER PERMEASE PROTEIN"/>
    <property type="match status" value="1"/>
</dbReference>
<reference evidence="10 11" key="1">
    <citation type="submission" date="2017-09" db="EMBL/GenBank/DDBJ databases">
        <authorList>
            <person name="Ehlers B."/>
            <person name="Leendertz F.H."/>
        </authorList>
    </citation>
    <scope>NUCLEOTIDE SEQUENCE [LARGE SCALE GENOMIC DNA]</scope>
    <source>
        <strain evidence="10 11">CGMCC 4.6857</strain>
    </source>
</reference>
<dbReference type="Proteomes" id="UP000219612">
    <property type="component" value="Unassembled WGS sequence"/>
</dbReference>
<comment type="subcellular location">
    <subcellularLocation>
        <location evidence="1 7">Cell membrane</location>
        <topology evidence="1 7">Multi-pass membrane protein</topology>
    </subcellularLocation>
</comment>
<dbReference type="InterPro" id="IPR050366">
    <property type="entry name" value="BP-dependent_transpt_permease"/>
</dbReference>
<dbReference type="InterPro" id="IPR035906">
    <property type="entry name" value="MetI-like_sf"/>
</dbReference>
<dbReference type="GO" id="GO:0055085">
    <property type="term" value="P:transmembrane transport"/>
    <property type="evidence" value="ECO:0007669"/>
    <property type="project" value="InterPro"/>
</dbReference>
<evidence type="ECO:0000313" key="10">
    <source>
        <dbReference type="EMBL" id="SNY51744.1"/>
    </source>
</evidence>
<sequence>MSDLNAVSAVEAPGPAPTGPRHGGSPAKPRSLAGDAWLDLRSSKIFWVAVVLVAVILLMAVWPSLFTSADPRDCVLANKNAGAASGAPFGFDFQGCNVYAKTIYGARDSLIVGLFATLLAGVIGLLFGLTAGYYGGWLDAVLSRFIDVVLGVPFLLAAIVLANRFSTDPDATNIVPVILTLGLLGWTTSARVMRSAVISAKGQDYVAAARMLGASPSRQMFRHILPNSIGPFLVVLTILLGINIASESTLSYLGVGLKGDAISWGIAIAEAGPYIRTTAAPLIWPSVFLAVTVLAFIMLGDAIRDAFDPKLR</sequence>
<evidence type="ECO:0000259" key="9">
    <source>
        <dbReference type="PROSITE" id="PS50928"/>
    </source>
</evidence>
<keyword evidence="5 7" id="KW-1133">Transmembrane helix</keyword>
<feature type="transmembrane region" description="Helical" evidence="7">
    <location>
        <begin position="224"/>
        <end position="245"/>
    </location>
</feature>
<dbReference type="SUPFAM" id="SSF161098">
    <property type="entry name" value="MetI-like"/>
    <property type="match status" value="1"/>
</dbReference>
<dbReference type="Pfam" id="PF12911">
    <property type="entry name" value="OppC_N"/>
    <property type="match status" value="1"/>
</dbReference>
<protein>
    <submittedName>
        <fullName evidence="10">Peptide/nickel transport system permease protein/oligopeptide transport system permease protein</fullName>
    </submittedName>
</protein>
<feature type="region of interest" description="Disordered" evidence="8">
    <location>
        <begin position="1"/>
        <end position="28"/>
    </location>
</feature>
<evidence type="ECO:0000256" key="4">
    <source>
        <dbReference type="ARBA" id="ARBA00022692"/>
    </source>
</evidence>
<dbReference type="PANTHER" id="PTHR43386">
    <property type="entry name" value="OLIGOPEPTIDE TRANSPORT SYSTEM PERMEASE PROTEIN APPC"/>
    <property type="match status" value="1"/>
</dbReference>
<feature type="transmembrane region" description="Helical" evidence="7">
    <location>
        <begin position="141"/>
        <end position="162"/>
    </location>
</feature>
<dbReference type="PROSITE" id="PS50928">
    <property type="entry name" value="ABC_TM1"/>
    <property type="match status" value="1"/>
</dbReference>
<comment type="similarity">
    <text evidence="7">Belongs to the binding-protein-dependent transport system permease family.</text>
</comment>
<name>A0A285IUT6_9ACTN</name>
<proteinExistence type="inferred from homology"/>
<dbReference type="RefSeq" id="WP_097322696.1">
    <property type="nucleotide sequence ID" value="NZ_OBDY01000012.1"/>
</dbReference>
<dbReference type="Gene3D" id="1.10.3720.10">
    <property type="entry name" value="MetI-like"/>
    <property type="match status" value="1"/>
</dbReference>
<dbReference type="EMBL" id="OBDY01000012">
    <property type="protein sequence ID" value="SNY51744.1"/>
    <property type="molecule type" value="Genomic_DNA"/>
</dbReference>
<gene>
    <name evidence="10" type="ORF">SAMN05421748_11280</name>
</gene>
<dbReference type="AlphaFoldDB" id="A0A285IUT6"/>
<feature type="domain" description="ABC transmembrane type-1" evidence="9">
    <location>
        <begin position="106"/>
        <end position="300"/>
    </location>
</feature>
<keyword evidence="11" id="KW-1185">Reference proteome</keyword>
<dbReference type="InterPro" id="IPR000515">
    <property type="entry name" value="MetI-like"/>
</dbReference>
<evidence type="ECO:0000256" key="7">
    <source>
        <dbReference type="RuleBase" id="RU363032"/>
    </source>
</evidence>
<keyword evidence="6 7" id="KW-0472">Membrane</keyword>
<accession>A0A285IUT6</accession>
<evidence type="ECO:0000256" key="2">
    <source>
        <dbReference type="ARBA" id="ARBA00022448"/>
    </source>
</evidence>
<evidence type="ECO:0000256" key="8">
    <source>
        <dbReference type="SAM" id="MobiDB-lite"/>
    </source>
</evidence>
<dbReference type="GO" id="GO:0005886">
    <property type="term" value="C:plasma membrane"/>
    <property type="evidence" value="ECO:0007669"/>
    <property type="project" value="UniProtKB-SubCell"/>
</dbReference>
<evidence type="ECO:0000256" key="6">
    <source>
        <dbReference type="ARBA" id="ARBA00023136"/>
    </source>
</evidence>
<keyword evidence="3" id="KW-1003">Cell membrane</keyword>
<keyword evidence="2 7" id="KW-0813">Transport</keyword>
<keyword evidence="4 7" id="KW-0812">Transmembrane</keyword>
<feature type="transmembrane region" description="Helical" evidence="7">
    <location>
        <begin position="110"/>
        <end position="134"/>
    </location>
</feature>
<evidence type="ECO:0000313" key="11">
    <source>
        <dbReference type="Proteomes" id="UP000219612"/>
    </source>
</evidence>
<feature type="transmembrane region" description="Helical" evidence="7">
    <location>
        <begin position="45"/>
        <end position="62"/>
    </location>
</feature>
<evidence type="ECO:0000256" key="1">
    <source>
        <dbReference type="ARBA" id="ARBA00004651"/>
    </source>
</evidence>
<dbReference type="InterPro" id="IPR025966">
    <property type="entry name" value="OppC_N"/>
</dbReference>
<evidence type="ECO:0000256" key="3">
    <source>
        <dbReference type="ARBA" id="ARBA00022475"/>
    </source>
</evidence>
<feature type="transmembrane region" description="Helical" evidence="7">
    <location>
        <begin position="282"/>
        <end position="303"/>
    </location>
</feature>
<dbReference type="Pfam" id="PF00528">
    <property type="entry name" value="BPD_transp_1"/>
    <property type="match status" value="1"/>
</dbReference>
<organism evidence="10 11">
    <name type="scientific">Paractinoplanes atraurantiacus</name>
    <dbReference type="NCBI Taxonomy" id="1036182"/>
    <lineage>
        <taxon>Bacteria</taxon>
        <taxon>Bacillati</taxon>
        <taxon>Actinomycetota</taxon>
        <taxon>Actinomycetes</taxon>
        <taxon>Micromonosporales</taxon>
        <taxon>Micromonosporaceae</taxon>
        <taxon>Paractinoplanes</taxon>
    </lineage>
</organism>